<dbReference type="Proteomes" id="UP001163223">
    <property type="component" value="Chromosome"/>
</dbReference>
<sequence>MLKQLLARFGRSRSGVAALEFALIAPAMIVMLVGGVEVSSAITAANRATFIAETIGELVSRTKGPIGESEMAGFIKMAALIDPNVIRHAANTGKTLEAAVDVTVSSVEFSLADAACKRDCTYKADVEFSTSLTGRTRPCGALPAGSGSSLSTLPPEVFGPGSIVVVDVVASYEPVIVSVLSETISFHRSTFFRPRHVAAVEYAVSCPGRS</sequence>
<keyword evidence="2" id="KW-1185">Reference proteome</keyword>
<accession>A0ACD4NHC3</accession>
<reference evidence="1" key="1">
    <citation type="submission" date="2022-11" db="EMBL/GenBank/DDBJ databases">
        <title>beta-Carotene-producing bacterium, Jeongeuplla avenae sp. nov., alleviates the salt stress of Arabidopsis seedlings.</title>
        <authorList>
            <person name="Jiang L."/>
            <person name="Lee J."/>
        </authorList>
    </citation>
    <scope>NUCLEOTIDE SEQUENCE</scope>
    <source>
        <strain evidence="1">DY_R2A_6</strain>
    </source>
</reference>
<gene>
    <name evidence="1" type="ORF">OXU80_14900</name>
</gene>
<dbReference type="EMBL" id="CP113520">
    <property type="protein sequence ID" value="WAJ26199.1"/>
    <property type="molecule type" value="Genomic_DNA"/>
</dbReference>
<name>A0ACD4NHC3_9HYPH</name>
<proteinExistence type="predicted"/>
<organism evidence="1 2">
    <name type="scientific">Antarcticirhabdus aurantiaca</name>
    <dbReference type="NCBI Taxonomy" id="2606717"/>
    <lineage>
        <taxon>Bacteria</taxon>
        <taxon>Pseudomonadati</taxon>
        <taxon>Pseudomonadota</taxon>
        <taxon>Alphaproteobacteria</taxon>
        <taxon>Hyphomicrobiales</taxon>
        <taxon>Aurantimonadaceae</taxon>
        <taxon>Antarcticirhabdus</taxon>
    </lineage>
</organism>
<protein>
    <submittedName>
        <fullName evidence="1">Pilus assembly protein</fullName>
    </submittedName>
</protein>
<evidence type="ECO:0000313" key="1">
    <source>
        <dbReference type="EMBL" id="WAJ26199.1"/>
    </source>
</evidence>
<evidence type="ECO:0000313" key="2">
    <source>
        <dbReference type="Proteomes" id="UP001163223"/>
    </source>
</evidence>